<keyword evidence="3" id="KW-1185">Reference proteome</keyword>
<dbReference type="PATRIC" id="fig|1441095.3.peg.3645"/>
<feature type="transmembrane region" description="Helical" evidence="1">
    <location>
        <begin position="89"/>
        <end position="106"/>
    </location>
</feature>
<dbReference type="Proteomes" id="UP000067625">
    <property type="component" value="Chromosome"/>
</dbReference>
<protein>
    <submittedName>
        <fullName evidence="2">Uncharacterized protein</fullName>
    </submittedName>
</protein>
<dbReference type="RefSeq" id="WP_053604820.1">
    <property type="nucleotide sequence ID" value="NZ_CP012600.1"/>
</dbReference>
<reference evidence="3" key="1">
    <citation type="submission" date="2015-08" db="EMBL/GenBank/DDBJ databases">
        <title>Genome sequencing project for genomic taxonomy and phylogenomics of Bacillus-like bacteria.</title>
        <authorList>
            <person name="Liu B."/>
            <person name="Wang J."/>
            <person name="Zhu Y."/>
            <person name="Liu G."/>
            <person name="Chen Q."/>
            <person name="Chen Z."/>
            <person name="Lan J."/>
            <person name="Che J."/>
            <person name="Ge C."/>
            <person name="Shi H."/>
            <person name="Pan Z."/>
            <person name="Liu X."/>
        </authorList>
    </citation>
    <scope>NUCLEOTIDE SEQUENCE [LARGE SCALE GENOMIC DNA]</scope>
    <source>
        <strain evidence="3">FJAT-4402</strain>
    </source>
</reference>
<feature type="transmembrane region" description="Helical" evidence="1">
    <location>
        <begin position="62"/>
        <end position="82"/>
    </location>
</feature>
<dbReference type="AlphaFoldDB" id="A0A0M5JEM0"/>
<dbReference type="EMBL" id="CP012600">
    <property type="protein sequence ID" value="ALC82994.1"/>
    <property type="molecule type" value="Genomic_DNA"/>
</dbReference>
<name>A0A0M5JEM0_9BACI</name>
<gene>
    <name evidence="2" type="ORF">AM592_16475</name>
</gene>
<evidence type="ECO:0000256" key="1">
    <source>
        <dbReference type="SAM" id="Phobius"/>
    </source>
</evidence>
<evidence type="ECO:0000313" key="2">
    <source>
        <dbReference type="EMBL" id="ALC82994.1"/>
    </source>
</evidence>
<feature type="transmembrane region" description="Helical" evidence="1">
    <location>
        <begin position="126"/>
        <end position="144"/>
    </location>
</feature>
<keyword evidence="1" id="KW-0812">Transmembrane</keyword>
<organism evidence="2 3">
    <name type="scientific">Bacillus gobiensis</name>
    <dbReference type="NCBI Taxonomy" id="1441095"/>
    <lineage>
        <taxon>Bacteria</taxon>
        <taxon>Bacillati</taxon>
        <taxon>Bacillota</taxon>
        <taxon>Bacilli</taxon>
        <taxon>Bacillales</taxon>
        <taxon>Bacillaceae</taxon>
        <taxon>Bacillus</taxon>
    </lineage>
</organism>
<reference evidence="2 3" key="2">
    <citation type="journal article" date="2016" name="Int. J. Syst. Evol. Microbiol.">
        <title>Bacillus gobiensis sp. nov., isolated from a soil sample.</title>
        <authorList>
            <person name="Liu B."/>
            <person name="Liu G.H."/>
            <person name="Cetin S."/>
            <person name="Schumann P."/>
            <person name="Pan Z.Z."/>
            <person name="Chen Q.Q."/>
        </authorList>
    </citation>
    <scope>NUCLEOTIDE SEQUENCE [LARGE SCALE GENOMIC DNA]</scope>
    <source>
        <strain evidence="2 3">FJAT-4402</strain>
    </source>
</reference>
<proteinExistence type="predicted"/>
<sequence length="156" mass="18846">MIGLIIAIILFNSVAFLTIKRLTTNQIVHIWTFTISFQSLVDLYLDFQYKGYWYFTANHIEWFAFLPLTMVIPPVNTMFLNWYPFHSSLVKRFIYTFLWVLFILFYESLTLLPEPWGYFHYGWWKLGYSAICDPILLILVLIYYKWIRKIEKSANL</sequence>
<keyword evidence="1" id="KW-0472">Membrane</keyword>
<evidence type="ECO:0000313" key="3">
    <source>
        <dbReference type="Proteomes" id="UP000067625"/>
    </source>
</evidence>
<accession>A0A0M5JEM0</accession>
<dbReference type="OrthoDB" id="2627420at2"/>
<keyword evidence="1" id="KW-1133">Transmembrane helix</keyword>